<evidence type="ECO:0000256" key="2">
    <source>
        <dbReference type="ARBA" id="ARBA00009986"/>
    </source>
</evidence>
<evidence type="ECO:0000256" key="3">
    <source>
        <dbReference type="ARBA" id="ARBA00023002"/>
    </source>
</evidence>
<dbReference type="Gene3D" id="3.40.309.10">
    <property type="entry name" value="Aldehyde Dehydrogenase, Chain A, domain 2"/>
    <property type="match status" value="1"/>
</dbReference>
<proteinExistence type="inferred from homology"/>
<dbReference type="FunFam" id="3.40.309.10:FF:000004">
    <property type="entry name" value="Succinate-semialdehyde dehydrogenase I"/>
    <property type="match status" value="1"/>
</dbReference>
<dbReference type="InterPro" id="IPR015590">
    <property type="entry name" value="Aldehyde_DH_dom"/>
</dbReference>
<dbReference type="Gene3D" id="3.40.605.10">
    <property type="entry name" value="Aldehyde Dehydrogenase, Chain A, domain 1"/>
    <property type="match status" value="1"/>
</dbReference>
<evidence type="ECO:0000256" key="4">
    <source>
        <dbReference type="ARBA" id="ARBA00050387"/>
    </source>
</evidence>
<dbReference type="GO" id="GO:0005737">
    <property type="term" value="C:cytoplasm"/>
    <property type="evidence" value="ECO:0007669"/>
    <property type="project" value="TreeGrafter"/>
</dbReference>
<dbReference type="GeneID" id="43580272"/>
<dbReference type="UniPathway" id="UPA00733"/>
<comment type="similarity">
    <text evidence="2 7">Belongs to the aldehyde dehydrogenase family.</text>
</comment>
<keyword evidence="3 7" id="KW-0560">Oxidoreductase</keyword>
<protein>
    <recommendedName>
        <fullName evidence="8">Succinate-semialdehyde dehydrogenase</fullName>
        <ecNumber evidence="8">1.2.1.16</ecNumber>
    </recommendedName>
</protein>
<sequence length="494" mass="53068">MASHTIPKLKNPELLQEYSFINGEFVKAKSGKTFDVFDPATGSKIASPPEMSLDELKQAIEAAHDALAVLKKTTGRQRARWLRKWYDLMIENQEDLATILTWENGKVLADSHGEIAYSAGFFEWFSEEAPRIYGDTIPSAVPGRRMYTIKQPVGVCGIITPWNFPSGMITRKVGAALAAGCPVVVKPAAETPFSALALAYLAQKAGIPAGVVNVVTADKGTIDFGRELCENPIVKKVSFTGSTRVGKILMGQSANTLKKLSLELGGNAPYIVFEDGDIDAAITSALAAKYRGNGQVCVSPNRFYVHEKIYDEFCSKITAKVSSIYKPGAGFNPDVNLGPLINDAAVKKVKSHVEDVVAKNGKILTGGEPLPGLGPNFFPATVVSDVTKDMLINHEETFGPLVSIIKFSGEEDVIAKANNVLVGLASYFFTKDVGRAYRVAEALETGMVGVNTGLISEQALPFGGVKESGFGREGSKYGVEEYLTIKTVVVDATV</sequence>
<dbReference type="FunFam" id="3.40.605.10:FF:000005">
    <property type="entry name" value="Succinate-semialdehyde dehydrogenase I"/>
    <property type="match status" value="1"/>
</dbReference>
<dbReference type="Pfam" id="PF00171">
    <property type="entry name" value="Aldedh"/>
    <property type="match status" value="1"/>
</dbReference>
<dbReference type="CDD" id="cd07103">
    <property type="entry name" value="ALDH_F5_SSADH_GabD"/>
    <property type="match status" value="1"/>
</dbReference>
<evidence type="ECO:0000313" key="11">
    <source>
        <dbReference type="Proteomes" id="UP000398389"/>
    </source>
</evidence>
<gene>
    <name evidence="10" type="ORF">SAPINGB_P001450</name>
</gene>
<feature type="active site" evidence="6">
    <location>
        <position position="263"/>
    </location>
</feature>
<dbReference type="InterPro" id="IPR010102">
    <property type="entry name" value="Succ_semiAld_DH"/>
</dbReference>
<dbReference type="EC" id="1.2.1.16" evidence="8"/>
<name>A0A5E8B5Z9_9ASCO</name>
<organism evidence="10 11">
    <name type="scientific">Magnusiomyces paraingens</name>
    <dbReference type="NCBI Taxonomy" id="2606893"/>
    <lineage>
        <taxon>Eukaryota</taxon>
        <taxon>Fungi</taxon>
        <taxon>Dikarya</taxon>
        <taxon>Ascomycota</taxon>
        <taxon>Saccharomycotina</taxon>
        <taxon>Dipodascomycetes</taxon>
        <taxon>Dipodascales</taxon>
        <taxon>Dipodascaceae</taxon>
        <taxon>Magnusiomyces</taxon>
    </lineage>
</organism>
<dbReference type="RefSeq" id="XP_031852063.1">
    <property type="nucleotide sequence ID" value="XM_031996172.1"/>
</dbReference>
<dbReference type="InterPro" id="IPR016161">
    <property type="entry name" value="Ald_DH/histidinol_DH"/>
</dbReference>
<dbReference type="GO" id="GO:0036243">
    <property type="term" value="F:succinate-semialdehyde dehydrogenase (NADP+) activity"/>
    <property type="evidence" value="ECO:0007669"/>
    <property type="project" value="RHEA"/>
</dbReference>
<feature type="domain" description="Aldehyde dehydrogenase" evidence="9">
    <location>
        <begin position="25"/>
        <end position="488"/>
    </location>
</feature>
<evidence type="ECO:0000256" key="6">
    <source>
        <dbReference type="PROSITE-ProRule" id="PRU10007"/>
    </source>
</evidence>
<dbReference type="GO" id="GO:0004777">
    <property type="term" value="F:succinate-semialdehyde dehydrogenase (NAD+) activity"/>
    <property type="evidence" value="ECO:0007669"/>
    <property type="project" value="UniProtKB-UniRule"/>
</dbReference>
<keyword evidence="11" id="KW-1185">Reference proteome</keyword>
<dbReference type="AlphaFoldDB" id="A0A5E8B5Z9"/>
<evidence type="ECO:0000256" key="1">
    <source>
        <dbReference type="ARBA" id="ARBA00005176"/>
    </source>
</evidence>
<evidence type="ECO:0000256" key="7">
    <source>
        <dbReference type="RuleBase" id="RU003345"/>
    </source>
</evidence>
<dbReference type="EMBL" id="CABVLU010000001">
    <property type="protein sequence ID" value="VVT46914.1"/>
    <property type="molecule type" value="Genomic_DNA"/>
</dbReference>
<dbReference type="PANTHER" id="PTHR43353:SF5">
    <property type="entry name" value="SUCCINATE-SEMIALDEHYDE DEHYDROGENASE, MITOCHONDRIAL"/>
    <property type="match status" value="1"/>
</dbReference>
<dbReference type="PROSITE" id="PS00687">
    <property type="entry name" value="ALDEHYDE_DEHYDR_GLU"/>
    <property type="match status" value="1"/>
</dbReference>
<accession>A0A5E8B5Z9</accession>
<dbReference type="InterPro" id="IPR016162">
    <property type="entry name" value="Ald_DH_N"/>
</dbReference>
<dbReference type="Proteomes" id="UP000398389">
    <property type="component" value="Unassembled WGS sequence"/>
</dbReference>
<dbReference type="OrthoDB" id="310895at2759"/>
<evidence type="ECO:0000259" key="9">
    <source>
        <dbReference type="Pfam" id="PF00171"/>
    </source>
</evidence>
<dbReference type="InterPro" id="IPR050740">
    <property type="entry name" value="Aldehyde_DH_Superfamily"/>
</dbReference>
<evidence type="ECO:0000256" key="8">
    <source>
        <dbReference type="RuleBase" id="RU365091"/>
    </source>
</evidence>
<comment type="catalytic activity">
    <reaction evidence="5 8">
        <text>succinate semialdehyde + NAD(+) + H2O = succinate + NADH + 2 H(+)</text>
        <dbReference type="Rhea" id="RHEA:13217"/>
        <dbReference type="ChEBI" id="CHEBI:15377"/>
        <dbReference type="ChEBI" id="CHEBI:15378"/>
        <dbReference type="ChEBI" id="CHEBI:30031"/>
        <dbReference type="ChEBI" id="CHEBI:57540"/>
        <dbReference type="ChEBI" id="CHEBI:57706"/>
        <dbReference type="ChEBI" id="CHEBI:57945"/>
        <dbReference type="EC" id="1.2.1.16"/>
    </reaction>
</comment>
<reference evidence="10 11" key="1">
    <citation type="submission" date="2019-09" db="EMBL/GenBank/DDBJ databases">
        <authorList>
            <person name="Brejova B."/>
        </authorList>
    </citation>
    <scope>NUCLEOTIDE SEQUENCE [LARGE SCALE GENOMIC DNA]</scope>
</reference>
<dbReference type="InterPro" id="IPR016163">
    <property type="entry name" value="Ald_DH_C"/>
</dbReference>
<dbReference type="InterPro" id="IPR029510">
    <property type="entry name" value="Ald_DH_CS_GLU"/>
</dbReference>
<dbReference type="PANTHER" id="PTHR43353">
    <property type="entry name" value="SUCCINATE-SEMIALDEHYDE DEHYDROGENASE, MITOCHONDRIAL"/>
    <property type="match status" value="1"/>
</dbReference>
<dbReference type="SUPFAM" id="SSF53720">
    <property type="entry name" value="ALDH-like"/>
    <property type="match status" value="1"/>
</dbReference>
<comment type="pathway">
    <text evidence="1 8">Amino-acid degradation; 4-aminobutanoate degradation.</text>
</comment>
<comment type="catalytic activity">
    <reaction evidence="4 8">
        <text>succinate semialdehyde + NADP(+) + H2O = succinate + NADPH + 2 H(+)</text>
        <dbReference type="Rhea" id="RHEA:13213"/>
        <dbReference type="ChEBI" id="CHEBI:15377"/>
        <dbReference type="ChEBI" id="CHEBI:15378"/>
        <dbReference type="ChEBI" id="CHEBI:30031"/>
        <dbReference type="ChEBI" id="CHEBI:57706"/>
        <dbReference type="ChEBI" id="CHEBI:57783"/>
        <dbReference type="ChEBI" id="CHEBI:58349"/>
        <dbReference type="EC" id="1.2.1.16"/>
    </reaction>
</comment>
<dbReference type="NCBIfam" id="TIGR01780">
    <property type="entry name" value="SSADH"/>
    <property type="match status" value="1"/>
</dbReference>
<evidence type="ECO:0000256" key="5">
    <source>
        <dbReference type="ARBA" id="ARBA00052698"/>
    </source>
</evidence>
<dbReference type="GO" id="GO:0009450">
    <property type="term" value="P:gamma-aminobutyric acid catabolic process"/>
    <property type="evidence" value="ECO:0007669"/>
    <property type="project" value="UniProtKB-UniPathway"/>
</dbReference>
<evidence type="ECO:0000313" key="10">
    <source>
        <dbReference type="EMBL" id="VVT46914.1"/>
    </source>
</evidence>